<evidence type="ECO:0000256" key="4">
    <source>
        <dbReference type="SAM" id="MobiDB-lite"/>
    </source>
</evidence>
<dbReference type="Pfam" id="PF15063">
    <property type="entry name" value="TC1"/>
    <property type="match status" value="1"/>
</dbReference>
<keyword evidence="7" id="KW-1185">Reference proteome</keyword>
<dbReference type="Proteomes" id="UP000001646">
    <property type="component" value="Chromosome 3"/>
</dbReference>
<dbReference type="Bgee" id="ENSACAG00000027657">
    <property type="expression patterns" value="Expressed in liver and 13 other cell types or tissues"/>
</dbReference>
<protein>
    <recommendedName>
        <fullName evidence="2">Arginine vasopressin-induced protein 1</fullName>
    </recommendedName>
</protein>
<keyword evidence="3" id="KW-0131">Cell cycle</keyword>
<dbReference type="PANTHER" id="PTHR14350">
    <property type="entry name" value="ARGININE VASOPRESSIN-INDUCED PROTEIN 1"/>
    <property type="match status" value="1"/>
</dbReference>
<dbReference type="GO" id="GO:0043410">
    <property type="term" value="P:positive regulation of MAPK cascade"/>
    <property type="evidence" value="ECO:0000318"/>
    <property type="project" value="GO_Central"/>
</dbReference>
<organism evidence="6 7">
    <name type="scientific">Anolis carolinensis</name>
    <name type="common">Green anole</name>
    <name type="synonym">American chameleon</name>
    <dbReference type="NCBI Taxonomy" id="28377"/>
    <lineage>
        <taxon>Eukaryota</taxon>
        <taxon>Metazoa</taxon>
        <taxon>Chordata</taxon>
        <taxon>Craniata</taxon>
        <taxon>Vertebrata</taxon>
        <taxon>Euteleostomi</taxon>
        <taxon>Lepidosauria</taxon>
        <taxon>Squamata</taxon>
        <taxon>Bifurcata</taxon>
        <taxon>Unidentata</taxon>
        <taxon>Episquamata</taxon>
        <taxon>Toxicofera</taxon>
        <taxon>Iguania</taxon>
        <taxon>Dactyloidae</taxon>
        <taxon>Anolis</taxon>
    </lineage>
</organism>
<dbReference type="InParanoid" id="G1KYC7"/>
<feature type="region of interest" description="Disordered" evidence="4">
    <location>
        <begin position="104"/>
        <end position="125"/>
    </location>
</feature>
<reference evidence="6" key="3">
    <citation type="submission" date="2025-09" db="UniProtKB">
        <authorList>
            <consortium name="Ensembl"/>
        </authorList>
    </citation>
    <scope>IDENTIFICATION</scope>
</reference>
<gene>
    <name evidence="6" type="primary">AVPI1</name>
</gene>
<comment type="function">
    <text evidence="1">May be involved in MAP kinase activation, epithelial sodium channel (ENaC) down-regulation and cell cycling.</text>
</comment>
<feature type="region of interest" description="Disordered" evidence="4">
    <location>
        <begin position="1"/>
        <end position="22"/>
    </location>
</feature>
<dbReference type="GeneTree" id="ENSGT00510000049872"/>
<dbReference type="HOGENOM" id="CLU_106134_0_0_1"/>
<reference evidence="6" key="2">
    <citation type="submission" date="2025-08" db="UniProtKB">
        <authorList>
            <consortium name="Ensembl"/>
        </authorList>
    </citation>
    <scope>IDENTIFICATION</scope>
</reference>
<evidence type="ECO:0000256" key="2">
    <source>
        <dbReference type="ARBA" id="ARBA00020697"/>
    </source>
</evidence>
<sequence>MTLASSLKFPTAQRGELPPVPAWREPRTMGTPASIVCDLPQHPTPKSCTRKRASANIFQGVDLWQLRRLFHSSGDAKAEERAQLIWQCAENRCITQALQQLHRRQRKRRLQSHHRPPSEKGSATRLLELQHFSRLRIEDHTPSCADIENSSNGKEIEDTDQTDHSTVSQHRKKRGMGAADYLHHLHRHQLCSSVLSVLLC</sequence>
<dbReference type="Ensembl" id="ENSACAT00000023358.3">
    <property type="protein sequence ID" value="ENSACAP00000020799.3"/>
    <property type="gene ID" value="ENSACAG00000027657.3"/>
</dbReference>
<evidence type="ECO:0000313" key="6">
    <source>
        <dbReference type="Ensembl" id="ENSACAP00000020799.3"/>
    </source>
</evidence>
<evidence type="ECO:0000256" key="1">
    <source>
        <dbReference type="ARBA" id="ARBA00002403"/>
    </source>
</evidence>
<evidence type="ECO:0000313" key="7">
    <source>
        <dbReference type="Proteomes" id="UP000001646"/>
    </source>
</evidence>
<reference evidence="6 7" key="1">
    <citation type="submission" date="2009-12" db="EMBL/GenBank/DDBJ databases">
        <title>The Genome Sequence of Anolis carolinensis (Green Anole Lizard).</title>
        <authorList>
            <consortium name="The Genome Sequencing Platform"/>
            <person name="Di Palma F."/>
            <person name="Alfoldi J."/>
            <person name="Heiman D."/>
            <person name="Young S."/>
            <person name="Grabherr M."/>
            <person name="Johnson J."/>
            <person name="Lander E.S."/>
            <person name="Lindblad-Toh K."/>
        </authorList>
    </citation>
    <scope>NUCLEOTIDE SEQUENCE [LARGE SCALE GENOMIC DNA]</scope>
    <source>
        <strain evidence="6 7">JBL SC #1</strain>
    </source>
</reference>
<feature type="region of interest" description="Disordered" evidence="4">
    <location>
        <begin position="143"/>
        <end position="174"/>
    </location>
</feature>
<evidence type="ECO:0000259" key="5">
    <source>
        <dbReference type="Pfam" id="PF15063"/>
    </source>
</evidence>
<dbReference type="eggNOG" id="ENOG502SBE0">
    <property type="taxonomic scope" value="Eukaryota"/>
</dbReference>
<proteinExistence type="predicted"/>
<dbReference type="InterPro" id="IPR039579">
    <property type="entry name" value="AVPI1"/>
</dbReference>
<dbReference type="STRING" id="28377.ENSACAP00000020799"/>
<dbReference type="AlphaFoldDB" id="G1KYC7"/>
<evidence type="ECO:0000256" key="3">
    <source>
        <dbReference type="ARBA" id="ARBA00023306"/>
    </source>
</evidence>
<feature type="compositionally biased region" description="Basic residues" evidence="4">
    <location>
        <begin position="104"/>
        <end position="115"/>
    </location>
</feature>
<accession>G1KYC7</accession>
<dbReference type="InterPro" id="IPR020282">
    <property type="entry name" value="Avpi1/C8orf4_dom"/>
</dbReference>
<feature type="domain" description="Arginine vasopressin-induced protein 1/transcriptional and immune response regulator" evidence="5">
    <location>
        <begin position="30"/>
        <end position="102"/>
    </location>
</feature>
<name>G1KYC7_ANOCA</name>